<keyword evidence="4" id="KW-1185">Reference proteome</keyword>
<sequence>MQFLTFTTLVAALAAVDSAVAAPAIINGISTTTTPVTGTMPTMMLPVARAVSTKTTSKSKTGSTKSTSRTTTSSTTTTRAVIPTGGISLNNGCSNGNCVYSANRVEKYTQDEFEDDLDNKGIECTVENIGLGIYRLQFVERYLAAIRAESKYIQNLQPVKVIPGGNPSPPPGNHWKRDD</sequence>
<keyword evidence="2" id="KW-0732">Signal</keyword>
<evidence type="ECO:0000313" key="3">
    <source>
        <dbReference type="EMBL" id="KAJ1911266.1"/>
    </source>
</evidence>
<proteinExistence type="predicted"/>
<feature type="region of interest" description="Disordered" evidence="1">
    <location>
        <begin position="51"/>
        <end position="76"/>
    </location>
</feature>
<evidence type="ECO:0000256" key="1">
    <source>
        <dbReference type="SAM" id="MobiDB-lite"/>
    </source>
</evidence>
<accession>A0A9W7ZQY3</accession>
<gene>
    <name evidence="3" type="ORF">IWQ60_010221</name>
</gene>
<protein>
    <submittedName>
        <fullName evidence="3">Uncharacterized protein</fullName>
    </submittedName>
</protein>
<feature type="region of interest" description="Disordered" evidence="1">
    <location>
        <begin position="159"/>
        <end position="179"/>
    </location>
</feature>
<comment type="caution">
    <text evidence="3">The sequence shown here is derived from an EMBL/GenBank/DDBJ whole genome shotgun (WGS) entry which is preliminary data.</text>
</comment>
<feature type="chain" id="PRO_5040953223" evidence="2">
    <location>
        <begin position="22"/>
        <end position="179"/>
    </location>
</feature>
<name>A0A9W7ZQY3_9FUNG</name>
<dbReference type="AlphaFoldDB" id="A0A9W7ZQY3"/>
<reference evidence="3" key="1">
    <citation type="submission" date="2022-07" db="EMBL/GenBank/DDBJ databases">
        <title>Phylogenomic reconstructions and comparative analyses of Kickxellomycotina fungi.</title>
        <authorList>
            <person name="Reynolds N.K."/>
            <person name="Stajich J.E."/>
            <person name="Barry K."/>
            <person name="Grigoriev I.V."/>
            <person name="Crous P."/>
            <person name="Smith M.E."/>
        </authorList>
    </citation>
    <scope>NUCLEOTIDE SEQUENCE</scope>
    <source>
        <strain evidence="3">RSA 861</strain>
    </source>
</reference>
<dbReference type="Proteomes" id="UP001150569">
    <property type="component" value="Unassembled WGS sequence"/>
</dbReference>
<dbReference type="EMBL" id="JANBPT010000950">
    <property type="protein sequence ID" value="KAJ1911266.1"/>
    <property type="molecule type" value="Genomic_DNA"/>
</dbReference>
<evidence type="ECO:0000256" key="2">
    <source>
        <dbReference type="SAM" id="SignalP"/>
    </source>
</evidence>
<organism evidence="3 4">
    <name type="scientific">Tieghemiomyces parasiticus</name>
    <dbReference type="NCBI Taxonomy" id="78921"/>
    <lineage>
        <taxon>Eukaryota</taxon>
        <taxon>Fungi</taxon>
        <taxon>Fungi incertae sedis</taxon>
        <taxon>Zoopagomycota</taxon>
        <taxon>Kickxellomycotina</taxon>
        <taxon>Dimargaritomycetes</taxon>
        <taxon>Dimargaritales</taxon>
        <taxon>Dimargaritaceae</taxon>
        <taxon>Tieghemiomyces</taxon>
    </lineage>
</organism>
<feature type="signal peptide" evidence="2">
    <location>
        <begin position="1"/>
        <end position="21"/>
    </location>
</feature>
<evidence type="ECO:0000313" key="4">
    <source>
        <dbReference type="Proteomes" id="UP001150569"/>
    </source>
</evidence>